<dbReference type="SUPFAM" id="SSF52266">
    <property type="entry name" value="SGNH hydrolase"/>
    <property type="match status" value="1"/>
</dbReference>
<dbReference type="InterPro" id="IPR053140">
    <property type="entry name" value="GDSL_Rv0518-like"/>
</dbReference>
<comment type="caution">
    <text evidence="2">The sequence shown here is derived from an EMBL/GenBank/DDBJ whole genome shotgun (WGS) entry which is preliminary data.</text>
</comment>
<dbReference type="InterPro" id="IPR013830">
    <property type="entry name" value="SGNH_hydro"/>
</dbReference>
<dbReference type="Proteomes" id="UP000051302">
    <property type="component" value="Unassembled WGS sequence"/>
</dbReference>
<feature type="domain" description="SGNH hydrolase-type esterase" evidence="1">
    <location>
        <begin position="155"/>
        <end position="340"/>
    </location>
</feature>
<dbReference type="EMBL" id="AZFV01000016">
    <property type="protein sequence ID" value="KRM16223.1"/>
    <property type="molecule type" value="Genomic_DNA"/>
</dbReference>
<gene>
    <name evidence="2" type="ORF">FD31_GL000681</name>
</gene>
<dbReference type="Pfam" id="PF13472">
    <property type="entry name" value="Lipase_GDSL_2"/>
    <property type="match status" value="1"/>
</dbReference>
<accession>A0A0R1WEN0</accession>
<protein>
    <submittedName>
        <fullName evidence="2">GDSL family lipase</fullName>
    </submittedName>
</protein>
<dbReference type="PANTHER" id="PTHR43784">
    <property type="entry name" value="GDSL-LIKE LIPASE/ACYLHYDROLASE, PUTATIVE (AFU_ORTHOLOGUE AFUA_2G00820)-RELATED"/>
    <property type="match status" value="1"/>
</dbReference>
<dbReference type="InterPro" id="IPR036514">
    <property type="entry name" value="SGNH_hydro_sf"/>
</dbReference>
<keyword evidence="3" id="KW-1185">Reference proteome</keyword>
<proteinExistence type="predicted"/>
<evidence type="ECO:0000313" key="3">
    <source>
        <dbReference type="Proteomes" id="UP000051302"/>
    </source>
</evidence>
<dbReference type="PATRIC" id="fig|1423774.3.peg.698"/>
<dbReference type="RefSeq" id="WP_057892248.1">
    <property type="nucleotide sequence ID" value="NZ_AZFV01000016.1"/>
</dbReference>
<sequence>MIATSTWQHTFTNYQNIDNINLSGQQHLEIIQPLATNRIRLQLNNLYDETPLEISKLEIYAHPDTKKVVTLHGLKHFSIEPRLVEWSDWIDISLPAQGKLIIDLFSPNKTVHTAGLTISNDLIQTTQTYPNIPKYFFGISGIQVMADQVYKKIAFFGDSLTNQGNFSAPLAVDLENNYNIMTANYGISGNRLLRPGHSTSQWSESFGEAGFTRFDHMLADYQPNLVIFMEGINDLLHPGTGSPMDELPSAAAIVNAVRILKAKCREHEIKFVPMTITPAEGSIDGDIAGWNPKKEALRQEINQELLKLPHVIDLDDLVSHNVRLKPQFDCGDHVHFSANGGKIIAKYIKDQLLRKKML</sequence>
<dbReference type="Gene3D" id="3.40.50.1110">
    <property type="entry name" value="SGNH hydrolase"/>
    <property type="match status" value="1"/>
</dbReference>
<dbReference type="STRING" id="1423774.FD31_GL000681"/>
<organism evidence="2 3">
    <name type="scientific">Companilactobacillus nantensis DSM 16982</name>
    <dbReference type="NCBI Taxonomy" id="1423774"/>
    <lineage>
        <taxon>Bacteria</taxon>
        <taxon>Bacillati</taxon>
        <taxon>Bacillota</taxon>
        <taxon>Bacilli</taxon>
        <taxon>Lactobacillales</taxon>
        <taxon>Lactobacillaceae</taxon>
        <taxon>Companilactobacillus</taxon>
    </lineage>
</organism>
<name>A0A0R1WEN0_9LACO</name>
<evidence type="ECO:0000313" key="2">
    <source>
        <dbReference type="EMBL" id="KRM16223.1"/>
    </source>
</evidence>
<reference evidence="2 3" key="1">
    <citation type="journal article" date="2015" name="Genome Announc.">
        <title>Expanding the biotechnology potential of lactobacilli through comparative genomics of 213 strains and associated genera.</title>
        <authorList>
            <person name="Sun Z."/>
            <person name="Harris H.M."/>
            <person name="McCann A."/>
            <person name="Guo C."/>
            <person name="Argimon S."/>
            <person name="Zhang W."/>
            <person name="Yang X."/>
            <person name="Jeffery I.B."/>
            <person name="Cooney J.C."/>
            <person name="Kagawa T.F."/>
            <person name="Liu W."/>
            <person name="Song Y."/>
            <person name="Salvetti E."/>
            <person name="Wrobel A."/>
            <person name="Rasinkangas P."/>
            <person name="Parkhill J."/>
            <person name="Rea M.C."/>
            <person name="O'Sullivan O."/>
            <person name="Ritari J."/>
            <person name="Douillard F.P."/>
            <person name="Paul Ross R."/>
            <person name="Yang R."/>
            <person name="Briner A.E."/>
            <person name="Felis G.E."/>
            <person name="de Vos W.M."/>
            <person name="Barrangou R."/>
            <person name="Klaenhammer T.R."/>
            <person name="Caufield P.W."/>
            <person name="Cui Y."/>
            <person name="Zhang H."/>
            <person name="O'Toole P.W."/>
        </authorList>
    </citation>
    <scope>NUCLEOTIDE SEQUENCE [LARGE SCALE GENOMIC DNA]</scope>
    <source>
        <strain evidence="2 3">DSM 16982</strain>
    </source>
</reference>
<dbReference type="PANTHER" id="PTHR43784:SF2">
    <property type="entry name" value="GDSL-LIKE LIPASE_ACYLHYDROLASE, PUTATIVE (AFU_ORTHOLOGUE AFUA_2G00820)-RELATED"/>
    <property type="match status" value="1"/>
</dbReference>
<dbReference type="AlphaFoldDB" id="A0A0R1WEN0"/>
<evidence type="ECO:0000259" key="1">
    <source>
        <dbReference type="Pfam" id="PF13472"/>
    </source>
</evidence>